<reference evidence="2 3" key="1">
    <citation type="submission" date="2023-10" db="EMBL/GenBank/DDBJ databases">
        <title>Rubellicoccus peritrichatus gen. nov., sp. nov., isolated from an algae of coral reef tank.</title>
        <authorList>
            <person name="Luo J."/>
        </authorList>
    </citation>
    <scope>NUCLEOTIDE SEQUENCE [LARGE SCALE GENOMIC DNA]</scope>
    <source>
        <strain evidence="2 3">CR14</strain>
    </source>
</reference>
<dbReference type="RefSeq" id="WP_317831476.1">
    <property type="nucleotide sequence ID" value="NZ_CP136920.1"/>
</dbReference>
<name>A0AAQ3L5G9_9BACT</name>
<keyword evidence="2" id="KW-0378">Hydrolase</keyword>
<dbReference type="InterPro" id="IPR010496">
    <property type="entry name" value="AL/BT2_dom"/>
</dbReference>
<evidence type="ECO:0000259" key="1">
    <source>
        <dbReference type="Pfam" id="PF06439"/>
    </source>
</evidence>
<dbReference type="AlphaFoldDB" id="A0AAQ3L5G9"/>
<sequence length="353" mass="40036">MKYITAFVFIILIDPLFADITEPRIGFNPLFDENSSSDSLANFSTLDREYGDIELILDFKSSSGEVSGLYLRGDNEIHTGIETEPNKWNKLKLRHIGNRMWIWLNDDLILDGLETCPFIENQESLPAKGRIRLESADGVMKWANIWVRELVPEEANEYLRVNESGIGFSPVFNGKDLDGWRGDKVGKSVHDEVLKWEGGGHLYTEDQYTDFILRFEFTLSPGANNGLAIRSTGHGNPAYDAMTELQILDNNSQRYEELDSRQYHGSAYGMAAARRGYLRNPGEWNYQEVQVIGSTIRVELNGTVILETDLSEVTDYLQNKEHPGKMLEEGYIGFAGHGNHALQFRNISIKEVD</sequence>
<dbReference type="Pfam" id="PF06439">
    <property type="entry name" value="3keto-disac_hyd"/>
    <property type="match status" value="2"/>
</dbReference>
<evidence type="ECO:0000313" key="3">
    <source>
        <dbReference type="Proteomes" id="UP001304300"/>
    </source>
</evidence>
<dbReference type="Gene3D" id="2.60.120.560">
    <property type="entry name" value="Exo-inulinase, domain 1"/>
    <property type="match status" value="2"/>
</dbReference>
<dbReference type="EMBL" id="CP136920">
    <property type="protein sequence ID" value="WOO39545.1"/>
    <property type="molecule type" value="Genomic_DNA"/>
</dbReference>
<evidence type="ECO:0000313" key="2">
    <source>
        <dbReference type="EMBL" id="WOO39545.1"/>
    </source>
</evidence>
<keyword evidence="3" id="KW-1185">Reference proteome</keyword>
<dbReference type="Proteomes" id="UP001304300">
    <property type="component" value="Chromosome"/>
</dbReference>
<organism evidence="2 3">
    <name type="scientific">Rubellicoccus peritrichatus</name>
    <dbReference type="NCBI Taxonomy" id="3080537"/>
    <lineage>
        <taxon>Bacteria</taxon>
        <taxon>Pseudomonadati</taxon>
        <taxon>Verrucomicrobiota</taxon>
        <taxon>Opitutia</taxon>
        <taxon>Puniceicoccales</taxon>
        <taxon>Cerasicoccaceae</taxon>
        <taxon>Rubellicoccus</taxon>
    </lineage>
</organism>
<feature type="domain" description="3-keto-alpha-glucoside-1,2-lyase/3-keto-2-hydroxy-glucal hydratase" evidence="1">
    <location>
        <begin position="83"/>
        <end position="148"/>
    </location>
</feature>
<protein>
    <submittedName>
        <fullName evidence="2">Family 16 glycoside hydrolase</fullName>
    </submittedName>
</protein>
<proteinExistence type="predicted"/>
<accession>A0AAQ3L5G9</accession>
<gene>
    <name evidence="2" type="ORF">RZN69_13055</name>
</gene>
<dbReference type="GO" id="GO:0016787">
    <property type="term" value="F:hydrolase activity"/>
    <property type="evidence" value="ECO:0007669"/>
    <property type="project" value="UniProtKB-KW"/>
</dbReference>
<feature type="domain" description="3-keto-alpha-glucoside-1,2-lyase/3-keto-2-hydroxy-glucal hydratase" evidence="1">
    <location>
        <begin position="167"/>
        <end position="350"/>
    </location>
</feature>
<dbReference type="KEGG" id="puo:RZN69_13055"/>